<feature type="compositionally biased region" description="Basic and acidic residues" evidence="1">
    <location>
        <begin position="102"/>
        <end position="126"/>
    </location>
</feature>
<feature type="compositionally biased region" description="Pro residues" evidence="1">
    <location>
        <begin position="90"/>
        <end position="101"/>
    </location>
</feature>
<dbReference type="EMBL" id="JBHTMX010000322">
    <property type="protein sequence ID" value="MFD1333746.1"/>
    <property type="molecule type" value="Genomic_DNA"/>
</dbReference>
<keyword evidence="3" id="KW-1185">Reference proteome</keyword>
<name>A0ABW3ZBN0_9HYPH</name>
<evidence type="ECO:0000313" key="2">
    <source>
        <dbReference type="EMBL" id="MFD1333746.1"/>
    </source>
</evidence>
<dbReference type="Proteomes" id="UP001597171">
    <property type="component" value="Unassembled WGS sequence"/>
</dbReference>
<evidence type="ECO:0000256" key="1">
    <source>
        <dbReference type="SAM" id="MobiDB-lite"/>
    </source>
</evidence>
<sequence>MRVGLVSSAAAHAILLAWGIVNLGTAKPFEVAPTESLPIEILSPEEFDAMTRGSKTSKTVAAPKVQAEKLAAVDDEPKDDALPVAKQDVAPPPPPPAAPPKPDPEKVAKAEADKAEQAEAARAAEA</sequence>
<feature type="non-terminal residue" evidence="2">
    <location>
        <position position="126"/>
    </location>
</feature>
<feature type="region of interest" description="Disordered" evidence="1">
    <location>
        <begin position="70"/>
        <end position="126"/>
    </location>
</feature>
<comment type="caution">
    <text evidence="2">The sequence shown here is derived from an EMBL/GenBank/DDBJ whole genome shotgun (WGS) entry which is preliminary data.</text>
</comment>
<accession>A0ABW3ZBN0</accession>
<gene>
    <name evidence="2" type="ORF">ACFQ4O_17210</name>
</gene>
<protein>
    <submittedName>
        <fullName evidence="2">Protein TolA</fullName>
    </submittedName>
</protein>
<evidence type="ECO:0000313" key="3">
    <source>
        <dbReference type="Proteomes" id="UP001597171"/>
    </source>
</evidence>
<reference evidence="3" key="1">
    <citation type="journal article" date="2019" name="Int. J. Syst. Evol. Microbiol.">
        <title>The Global Catalogue of Microorganisms (GCM) 10K type strain sequencing project: providing services to taxonomists for standard genome sequencing and annotation.</title>
        <authorList>
            <consortium name="The Broad Institute Genomics Platform"/>
            <consortium name="The Broad Institute Genome Sequencing Center for Infectious Disease"/>
            <person name="Wu L."/>
            <person name="Ma J."/>
        </authorList>
    </citation>
    <scope>NUCLEOTIDE SEQUENCE [LARGE SCALE GENOMIC DNA]</scope>
    <source>
        <strain evidence="3">CCUG 61696</strain>
    </source>
</reference>
<organism evidence="2 3">
    <name type="scientific">Methylopila musalis</name>
    <dbReference type="NCBI Taxonomy" id="1134781"/>
    <lineage>
        <taxon>Bacteria</taxon>
        <taxon>Pseudomonadati</taxon>
        <taxon>Pseudomonadota</taxon>
        <taxon>Alphaproteobacteria</taxon>
        <taxon>Hyphomicrobiales</taxon>
        <taxon>Methylopilaceae</taxon>
        <taxon>Methylopila</taxon>
    </lineage>
</organism>
<proteinExistence type="predicted"/>